<dbReference type="EMBL" id="CP116805">
    <property type="protein sequence ID" value="WCL53995.1"/>
    <property type="molecule type" value="Genomic_DNA"/>
</dbReference>
<name>A0AAE9XS50_9PROT</name>
<keyword evidence="2" id="KW-0238">DNA-binding</keyword>
<dbReference type="Pfam" id="PF01037">
    <property type="entry name" value="AsnC_trans_reg"/>
    <property type="match status" value="1"/>
</dbReference>
<dbReference type="AlphaFoldDB" id="A0AAE9XS50"/>
<dbReference type="GO" id="GO:0043200">
    <property type="term" value="P:response to amino acid"/>
    <property type="evidence" value="ECO:0007669"/>
    <property type="project" value="TreeGrafter"/>
</dbReference>
<accession>A0AAE9XS50</accession>
<dbReference type="InterPro" id="IPR036388">
    <property type="entry name" value="WH-like_DNA-bd_sf"/>
</dbReference>
<organism evidence="5 6">
    <name type="scientific">Gimibacter soli</name>
    <dbReference type="NCBI Taxonomy" id="3024400"/>
    <lineage>
        <taxon>Bacteria</taxon>
        <taxon>Pseudomonadati</taxon>
        <taxon>Pseudomonadota</taxon>
        <taxon>Alphaproteobacteria</taxon>
        <taxon>Kordiimonadales</taxon>
        <taxon>Temperatibacteraceae</taxon>
        <taxon>Gimibacter</taxon>
    </lineage>
</organism>
<evidence type="ECO:0000259" key="4">
    <source>
        <dbReference type="PROSITE" id="PS50956"/>
    </source>
</evidence>
<keyword evidence="1" id="KW-0805">Transcription regulation</keyword>
<keyword evidence="6" id="KW-1185">Reference proteome</keyword>
<dbReference type="InterPro" id="IPR011008">
    <property type="entry name" value="Dimeric_a/b-barrel"/>
</dbReference>
<dbReference type="PRINTS" id="PR00033">
    <property type="entry name" value="HTHASNC"/>
</dbReference>
<dbReference type="GO" id="GO:0005829">
    <property type="term" value="C:cytosol"/>
    <property type="evidence" value="ECO:0007669"/>
    <property type="project" value="TreeGrafter"/>
</dbReference>
<dbReference type="InterPro" id="IPR000485">
    <property type="entry name" value="AsnC-type_HTH_dom"/>
</dbReference>
<proteinExistence type="predicted"/>
<dbReference type="GO" id="GO:0043565">
    <property type="term" value="F:sequence-specific DNA binding"/>
    <property type="evidence" value="ECO:0007669"/>
    <property type="project" value="InterPro"/>
</dbReference>
<dbReference type="InterPro" id="IPR019885">
    <property type="entry name" value="Tscrpt_reg_HTH_AsnC-type_CS"/>
</dbReference>
<gene>
    <name evidence="5" type="ORF">PH603_15765</name>
</gene>
<dbReference type="InterPro" id="IPR011991">
    <property type="entry name" value="ArsR-like_HTH"/>
</dbReference>
<evidence type="ECO:0000256" key="3">
    <source>
        <dbReference type="ARBA" id="ARBA00023163"/>
    </source>
</evidence>
<dbReference type="SMART" id="SM00344">
    <property type="entry name" value="HTH_ASNC"/>
    <property type="match status" value="1"/>
</dbReference>
<evidence type="ECO:0000313" key="6">
    <source>
        <dbReference type="Proteomes" id="UP001217500"/>
    </source>
</evidence>
<dbReference type="Pfam" id="PF13404">
    <property type="entry name" value="HTH_AsnC-type"/>
    <property type="match status" value="1"/>
</dbReference>
<dbReference type="PROSITE" id="PS00519">
    <property type="entry name" value="HTH_ASNC_1"/>
    <property type="match status" value="1"/>
</dbReference>
<dbReference type="Proteomes" id="UP001217500">
    <property type="component" value="Chromosome"/>
</dbReference>
<dbReference type="SUPFAM" id="SSF46785">
    <property type="entry name" value="Winged helix' DNA-binding domain"/>
    <property type="match status" value="1"/>
</dbReference>
<dbReference type="InterPro" id="IPR036390">
    <property type="entry name" value="WH_DNA-bd_sf"/>
</dbReference>
<dbReference type="Gene3D" id="3.30.70.920">
    <property type="match status" value="1"/>
</dbReference>
<dbReference type="Gene3D" id="1.10.10.10">
    <property type="entry name" value="Winged helix-like DNA-binding domain superfamily/Winged helix DNA-binding domain"/>
    <property type="match status" value="1"/>
</dbReference>
<dbReference type="InterPro" id="IPR019888">
    <property type="entry name" value="Tscrpt_reg_AsnC-like"/>
</dbReference>
<dbReference type="CDD" id="cd00090">
    <property type="entry name" value="HTH_ARSR"/>
    <property type="match status" value="1"/>
</dbReference>
<dbReference type="PROSITE" id="PS50956">
    <property type="entry name" value="HTH_ASNC_2"/>
    <property type="match status" value="1"/>
</dbReference>
<dbReference type="KEGG" id="gso:PH603_15765"/>
<reference evidence="5" key="1">
    <citation type="submission" date="2023-01" db="EMBL/GenBank/DDBJ databases">
        <title>The genome sequence of Kordiimonadaceae bacterium 6D33.</title>
        <authorList>
            <person name="Liu Y."/>
        </authorList>
    </citation>
    <scope>NUCLEOTIDE SEQUENCE</scope>
    <source>
        <strain evidence="5">6D33</strain>
    </source>
</reference>
<evidence type="ECO:0000256" key="2">
    <source>
        <dbReference type="ARBA" id="ARBA00023125"/>
    </source>
</evidence>
<dbReference type="RefSeq" id="WP_289503714.1">
    <property type="nucleotide sequence ID" value="NZ_CP116805.1"/>
</dbReference>
<dbReference type="PANTHER" id="PTHR30154">
    <property type="entry name" value="LEUCINE-RESPONSIVE REGULATORY PROTEIN"/>
    <property type="match status" value="1"/>
</dbReference>
<dbReference type="PANTHER" id="PTHR30154:SF53">
    <property type="entry name" value="HTH-TYPE TRANSCRIPTIONAL REGULATOR LRPC"/>
    <property type="match status" value="1"/>
</dbReference>
<protein>
    <submittedName>
        <fullName evidence="5">Lrp/AsnC family transcriptional regulator</fullName>
    </submittedName>
</protein>
<dbReference type="GO" id="GO:0006355">
    <property type="term" value="P:regulation of DNA-templated transcription"/>
    <property type="evidence" value="ECO:0007669"/>
    <property type="project" value="UniProtKB-ARBA"/>
</dbReference>
<dbReference type="InterPro" id="IPR019887">
    <property type="entry name" value="Tscrpt_reg_AsnC/Lrp_C"/>
</dbReference>
<evidence type="ECO:0000313" key="5">
    <source>
        <dbReference type="EMBL" id="WCL53995.1"/>
    </source>
</evidence>
<keyword evidence="3" id="KW-0804">Transcription</keyword>
<evidence type="ECO:0000256" key="1">
    <source>
        <dbReference type="ARBA" id="ARBA00023015"/>
    </source>
</evidence>
<dbReference type="SUPFAM" id="SSF54909">
    <property type="entry name" value="Dimeric alpha+beta barrel"/>
    <property type="match status" value="1"/>
</dbReference>
<sequence length="146" mass="16233">MPIHLLDDTDRALIDLLRADARLPLSELARRMGVSRSTVQDRLSRLEGRGVIAGYTVRLNEQMTERDVRAHVFLKIVPKAQDEVVAQAKKLKELLSLYTISGEFDLAAILRAETTAALDQALDALGRLKGVERTQSAVILSTKVER</sequence>
<feature type="domain" description="HTH asnC-type" evidence="4">
    <location>
        <begin position="6"/>
        <end position="67"/>
    </location>
</feature>